<dbReference type="EMBL" id="BGZK01000130">
    <property type="protein sequence ID" value="GBP21605.1"/>
    <property type="molecule type" value="Genomic_DNA"/>
</dbReference>
<sequence length="80" mass="8407">MTSAPGPSPAPVVIGPAAGPPRLSAGAPAVSKSEGPALESRSRRHVPVSELKKQEMQDIGMALLTSWTSVCTGRRDWTFH</sequence>
<dbReference type="Proteomes" id="UP000299102">
    <property type="component" value="Unassembled WGS sequence"/>
</dbReference>
<keyword evidence="3" id="KW-1185">Reference proteome</keyword>
<feature type="region of interest" description="Disordered" evidence="1">
    <location>
        <begin position="1"/>
        <end position="48"/>
    </location>
</feature>
<organism evidence="2 3">
    <name type="scientific">Eumeta variegata</name>
    <name type="common">Bagworm moth</name>
    <name type="synonym">Eumeta japonica</name>
    <dbReference type="NCBI Taxonomy" id="151549"/>
    <lineage>
        <taxon>Eukaryota</taxon>
        <taxon>Metazoa</taxon>
        <taxon>Ecdysozoa</taxon>
        <taxon>Arthropoda</taxon>
        <taxon>Hexapoda</taxon>
        <taxon>Insecta</taxon>
        <taxon>Pterygota</taxon>
        <taxon>Neoptera</taxon>
        <taxon>Endopterygota</taxon>
        <taxon>Lepidoptera</taxon>
        <taxon>Glossata</taxon>
        <taxon>Ditrysia</taxon>
        <taxon>Tineoidea</taxon>
        <taxon>Psychidae</taxon>
        <taxon>Oiketicinae</taxon>
        <taxon>Eumeta</taxon>
    </lineage>
</organism>
<evidence type="ECO:0000256" key="1">
    <source>
        <dbReference type="SAM" id="MobiDB-lite"/>
    </source>
</evidence>
<feature type="compositionally biased region" description="Pro residues" evidence="1">
    <location>
        <begin position="1"/>
        <end position="10"/>
    </location>
</feature>
<reference evidence="2 3" key="1">
    <citation type="journal article" date="2019" name="Commun. Biol.">
        <title>The bagworm genome reveals a unique fibroin gene that provides high tensile strength.</title>
        <authorList>
            <person name="Kono N."/>
            <person name="Nakamura H."/>
            <person name="Ohtoshi R."/>
            <person name="Tomita M."/>
            <person name="Numata K."/>
            <person name="Arakawa K."/>
        </authorList>
    </citation>
    <scope>NUCLEOTIDE SEQUENCE [LARGE SCALE GENOMIC DNA]</scope>
</reference>
<protein>
    <submittedName>
        <fullName evidence="2">Uncharacterized protein</fullName>
    </submittedName>
</protein>
<name>A0A4C1U5H5_EUMVA</name>
<gene>
    <name evidence="2" type="ORF">EVAR_9790_1</name>
</gene>
<evidence type="ECO:0000313" key="3">
    <source>
        <dbReference type="Proteomes" id="UP000299102"/>
    </source>
</evidence>
<accession>A0A4C1U5H5</accession>
<proteinExistence type="predicted"/>
<evidence type="ECO:0000313" key="2">
    <source>
        <dbReference type="EMBL" id="GBP21605.1"/>
    </source>
</evidence>
<feature type="compositionally biased region" description="Low complexity" evidence="1">
    <location>
        <begin position="11"/>
        <end position="21"/>
    </location>
</feature>
<dbReference type="AlphaFoldDB" id="A0A4C1U5H5"/>
<comment type="caution">
    <text evidence="2">The sequence shown here is derived from an EMBL/GenBank/DDBJ whole genome shotgun (WGS) entry which is preliminary data.</text>
</comment>